<evidence type="ECO:0000256" key="5">
    <source>
        <dbReference type="ARBA" id="ARBA00022753"/>
    </source>
</evidence>
<protein>
    <recommendedName>
        <fullName evidence="12">PX domain-containing protein</fullName>
    </recommendedName>
</protein>
<dbReference type="SUPFAM" id="SSF64268">
    <property type="entry name" value="PX domain"/>
    <property type="match status" value="1"/>
</dbReference>
<dbReference type="GO" id="GO:0010008">
    <property type="term" value="C:endosome membrane"/>
    <property type="evidence" value="ECO:0007669"/>
    <property type="project" value="UniProtKB-SubCell"/>
</dbReference>
<dbReference type="FunFam" id="3.30.1520.10:FF:000060">
    <property type="entry name" value="Phox (PX) domain-containing protein"/>
    <property type="match status" value="1"/>
</dbReference>
<dbReference type="Pfam" id="PF00787">
    <property type="entry name" value="PX"/>
    <property type="match status" value="1"/>
</dbReference>
<dbReference type="Proteomes" id="UP000593562">
    <property type="component" value="Unassembled WGS sequence"/>
</dbReference>
<name>A0A7J7CZ30_TRIWF</name>
<dbReference type="FunCoup" id="A0A7J7CZ30">
    <property type="interactions" value="1344"/>
</dbReference>
<feature type="region of interest" description="Disordered" evidence="11">
    <location>
        <begin position="701"/>
        <end position="730"/>
    </location>
</feature>
<feature type="region of interest" description="Disordered" evidence="11">
    <location>
        <begin position="51"/>
        <end position="85"/>
    </location>
</feature>
<keyword evidence="8" id="KW-0472">Membrane</keyword>
<dbReference type="InterPro" id="IPR036871">
    <property type="entry name" value="PX_dom_sf"/>
</dbReference>
<evidence type="ECO:0000256" key="3">
    <source>
        <dbReference type="ARBA" id="ARBA00022448"/>
    </source>
</evidence>
<reference evidence="13 14" key="1">
    <citation type="journal article" date="2020" name="Nat. Commun.">
        <title>Genome of Tripterygium wilfordii and identification of cytochrome P450 involved in triptolide biosynthesis.</title>
        <authorList>
            <person name="Tu L."/>
            <person name="Su P."/>
            <person name="Zhang Z."/>
            <person name="Gao L."/>
            <person name="Wang J."/>
            <person name="Hu T."/>
            <person name="Zhou J."/>
            <person name="Zhang Y."/>
            <person name="Zhao Y."/>
            <person name="Liu Y."/>
            <person name="Song Y."/>
            <person name="Tong Y."/>
            <person name="Lu Y."/>
            <person name="Yang J."/>
            <person name="Xu C."/>
            <person name="Jia M."/>
            <person name="Peters R.J."/>
            <person name="Huang L."/>
            <person name="Gao W."/>
        </authorList>
    </citation>
    <scope>NUCLEOTIDE SEQUENCE [LARGE SCALE GENOMIC DNA]</scope>
    <source>
        <strain evidence="14">cv. XIE 37</strain>
        <tissue evidence="13">Leaf</tissue>
    </source>
</reference>
<keyword evidence="6" id="KW-0653">Protein transport</keyword>
<keyword evidence="7 10" id="KW-0175">Coiled coil</keyword>
<evidence type="ECO:0000313" key="14">
    <source>
        <dbReference type="Proteomes" id="UP000593562"/>
    </source>
</evidence>
<dbReference type="GO" id="GO:0005829">
    <property type="term" value="C:cytosol"/>
    <property type="evidence" value="ECO:0007669"/>
    <property type="project" value="UniProtKB-SubCell"/>
</dbReference>
<proteinExistence type="predicted"/>
<evidence type="ECO:0000259" key="12">
    <source>
        <dbReference type="PROSITE" id="PS50195"/>
    </source>
</evidence>
<evidence type="ECO:0000256" key="9">
    <source>
        <dbReference type="ARBA" id="ARBA00055681"/>
    </source>
</evidence>
<comment type="caution">
    <text evidence="13">The sequence shown here is derived from an EMBL/GenBank/DDBJ whole genome shotgun (WGS) entry which is preliminary data.</text>
</comment>
<dbReference type="GO" id="GO:0015031">
    <property type="term" value="P:protein transport"/>
    <property type="evidence" value="ECO:0007669"/>
    <property type="project" value="UniProtKB-KW"/>
</dbReference>
<dbReference type="AlphaFoldDB" id="A0A7J7CZ30"/>
<comment type="subcellular location">
    <subcellularLocation>
        <location evidence="2">Cytoplasm</location>
        <location evidence="2">Cytosol</location>
    </subcellularLocation>
    <subcellularLocation>
        <location evidence="1">Endosome membrane</location>
        <topology evidence="1">Peripheral membrane protein</topology>
    </subcellularLocation>
</comment>
<evidence type="ECO:0000256" key="2">
    <source>
        <dbReference type="ARBA" id="ARBA00004514"/>
    </source>
</evidence>
<keyword evidence="14" id="KW-1185">Reference proteome</keyword>
<dbReference type="InterPro" id="IPR044588">
    <property type="entry name" value="EREX-like"/>
</dbReference>
<sequence length="730" mass="82740">MNPYAFEFDPTLFDYANFSNPIINFNRRSLSSTVYDDYEYGSDYVEASAVSRRKSPPKHRHDGTSPLPLGMDWSPPPPKSEGRKSVWPCDPHTGWSYCATIPSWLLLRKPRDSDPVVFYRVEVGIQSPEGITTTREILRRFSDFLTLLSDVKEAFPGKTLPPAPPRRMLRMKSRTMLEERRSSLEEWMQKLLSDIDISRSFSVAMFLELEAAARSSFYDEIQQNSDVNSSLGASVPSSLLKSNLDISMFAECSSTTSDNGNEFPDSMSETERLKHGRKVMLGRDDMADFGVEASTSGQNITDAVESPAKCDGMESLANMDYYKLDGHVQGLSSESVGSDLSSVEVSEASNFGVANLFGENMHLAEGADASRTIDTRISSDVRLSRDLLMLPSFERQKLIRVLNTVQRRLSIGKTDMEDLIARLNQEVAVRNFLAMKVKDLEVELETTRHNCKENMQQAALTEREKFTQMQWDVEEFRSRCLEMELKLKSEQDDKAHVELAKASILQDNEMLLRELDVAREQLEKLHEVHEELEVKSKADLKVLVKEVKSLRISQSELKQELSHLMKEKLELERMSQREKHKMEQAANANAKLLHECEILRDRLQECSVNFLSEEEDKLIVETSSPSDAIDLLVTSDNRIGLLLAEAQLLAQDIENSAEESDESHGSGSERTTAVGLRKILTDSFVDNARLRMQVNSVIRHALKTSAPSNKDDEEEETPPRKTVLRKFLEM</sequence>
<organism evidence="13 14">
    <name type="scientific">Tripterygium wilfordii</name>
    <name type="common">Thunder God vine</name>
    <dbReference type="NCBI Taxonomy" id="458696"/>
    <lineage>
        <taxon>Eukaryota</taxon>
        <taxon>Viridiplantae</taxon>
        <taxon>Streptophyta</taxon>
        <taxon>Embryophyta</taxon>
        <taxon>Tracheophyta</taxon>
        <taxon>Spermatophyta</taxon>
        <taxon>Magnoliopsida</taxon>
        <taxon>eudicotyledons</taxon>
        <taxon>Gunneridae</taxon>
        <taxon>Pentapetalae</taxon>
        <taxon>rosids</taxon>
        <taxon>fabids</taxon>
        <taxon>Celastrales</taxon>
        <taxon>Celastraceae</taxon>
        <taxon>Tripterygium</taxon>
    </lineage>
</organism>
<evidence type="ECO:0000313" key="13">
    <source>
        <dbReference type="EMBL" id="KAF5739076.1"/>
    </source>
</evidence>
<evidence type="ECO:0000256" key="11">
    <source>
        <dbReference type="SAM" id="MobiDB-lite"/>
    </source>
</evidence>
<dbReference type="Gene3D" id="3.30.1520.10">
    <property type="entry name" value="Phox-like domain"/>
    <property type="match status" value="1"/>
</dbReference>
<evidence type="ECO:0000256" key="8">
    <source>
        <dbReference type="ARBA" id="ARBA00023136"/>
    </source>
</evidence>
<keyword evidence="4" id="KW-0963">Cytoplasm</keyword>
<evidence type="ECO:0000256" key="7">
    <source>
        <dbReference type="ARBA" id="ARBA00023054"/>
    </source>
</evidence>
<dbReference type="InParanoid" id="A0A7J7CZ30"/>
<dbReference type="SMART" id="SM00312">
    <property type="entry name" value="PX"/>
    <property type="match status" value="1"/>
</dbReference>
<evidence type="ECO:0000256" key="6">
    <source>
        <dbReference type="ARBA" id="ARBA00022927"/>
    </source>
</evidence>
<dbReference type="OrthoDB" id="76516at2759"/>
<dbReference type="InterPro" id="IPR001683">
    <property type="entry name" value="PX_dom"/>
</dbReference>
<evidence type="ECO:0000256" key="10">
    <source>
        <dbReference type="SAM" id="Coils"/>
    </source>
</evidence>
<comment type="function">
    <text evidence="9">Acts as an effector of RABF2A and RABF2B. Involved in vacuolar transport of storage proteins. Regulates membrane trafficking to protein storage vacuoles (PSVs). Binds specifically to phosphatidylinositol 3-monophosphate (PtdIns3P).</text>
</comment>
<keyword evidence="5" id="KW-0967">Endosome</keyword>
<keyword evidence="3" id="KW-0813">Transport</keyword>
<dbReference type="PANTHER" id="PTHR46856">
    <property type="entry name" value="PX DOMAIN-CONTAINING PROTEIN EREL1-RELATED"/>
    <property type="match status" value="1"/>
</dbReference>
<dbReference type="PROSITE" id="PS50195">
    <property type="entry name" value="PX"/>
    <property type="match status" value="1"/>
</dbReference>
<evidence type="ECO:0000256" key="1">
    <source>
        <dbReference type="ARBA" id="ARBA00004481"/>
    </source>
</evidence>
<feature type="compositionally biased region" description="Basic residues" evidence="11">
    <location>
        <begin position="51"/>
        <end position="61"/>
    </location>
</feature>
<feature type="domain" description="PX" evidence="12">
    <location>
        <begin position="97"/>
        <end position="214"/>
    </location>
</feature>
<accession>A0A7J7CZ30</accession>
<dbReference type="EMBL" id="JAAARO010000012">
    <property type="protein sequence ID" value="KAF5739076.1"/>
    <property type="molecule type" value="Genomic_DNA"/>
</dbReference>
<feature type="coiled-coil region" evidence="10">
    <location>
        <begin position="437"/>
        <end position="602"/>
    </location>
</feature>
<gene>
    <name evidence="13" type="ORF">HS088_TW12G00274</name>
</gene>
<dbReference type="PANTHER" id="PTHR46856:SF3">
    <property type="entry name" value="PX DOMAIN-CONTAINING PROTEIN EREX"/>
    <property type="match status" value="1"/>
</dbReference>
<dbReference type="GO" id="GO:0035091">
    <property type="term" value="F:phosphatidylinositol binding"/>
    <property type="evidence" value="ECO:0007669"/>
    <property type="project" value="InterPro"/>
</dbReference>
<evidence type="ECO:0000256" key="4">
    <source>
        <dbReference type="ARBA" id="ARBA00022490"/>
    </source>
</evidence>